<name>A0ABD0YGB4_9HEMI</name>
<dbReference type="InterPro" id="IPR015955">
    <property type="entry name" value="Lactate_DH/Glyco_Ohase_4_C"/>
</dbReference>
<evidence type="ECO:0000313" key="5">
    <source>
        <dbReference type="EMBL" id="KAL1122067.1"/>
    </source>
</evidence>
<evidence type="ECO:0000256" key="1">
    <source>
        <dbReference type="ARBA" id="ARBA00023002"/>
    </source>
</evidence>
<dbReference type="PANTHER" id="PTHR11540">
    <property type="entry name" value="MALATE AND LACTATE DEHYDROGENASE"/>
    <property type="match status" value="1"/>
</dbReference>
<dbReference type="Gene3D" id="3.90.110.10">
    <property type="entry name" value="Lactate dehydrogenase/glycoside hydrolase, family 4, C-terminal"/>
    <property type="match status" value="1"/>
</dbReference>
<dbReference type="PANTHER" id="PTHR11540:SF16">
    <property type="entry name" value="MALATE DEHYDROGENASE, MITOCHONDRIAL"/>
    <property type="match status" value="1"/>
</dbReference>
<comment type="caution">
    <text evidence="5">The sequence shown here is derived from an EMBL/GenBank/DDBJ whole genome shotgun (WGS) entry which is preliminary data.</text>
</comment>
<organism evidence="5 6">
    <name type="scientific">Ranatra chinensis</name>
    <dbReference type="NCBI Taxonomy" id="642074"/>
    <lineage>
        <taxon>Eukaryota</taxon>
        <taxon>Metazoa</taxon>
        <taxon>Ecdysozoa</taxon>
        <taxon>Arthropoda</taxon>
        <taxon>Hexapoda</taxon>
        <taxon>Insecta</taxon>
        <taxon>Pterygota</taxon>
        <taxon>Neoptera</taxon>
        <taxon>Paraneoptera</taxon>
        <taxon>Hemiptera</taxon>
        <taxon>Heteroptera</taxon>
        <taxon>Panheteroptera</taxon>
        <taxon>Nepomorpha</taxon>
        <taxon>Nepidae</taxon>
        <taxon>Ranatrinae</taxon>
        <taxon>Ranatra</taxon>
    </lineage>
</organism>
<feature type="region of interest" description="Disordered" evidence="3">
    <location>
        <begin position="571"/>
        <end position="802"/>
    </location>
</feature>
<dbReference type="Proteomes" id="UP001558652">
    <property type="component" value="Unassembled WGS sequence"/>
</dbReference>
<feature type="region of interest" description="Disordered" evidence="3">
    <location>
        <begin position="858"/>
        <end position="986"/>
    </location>
</feature>
<dbReference type="Gene3D" id="3.40.50.720">
    <property type="entry name" value="NAD(P)-binding Rossmann-like Domain"/>
    <property type="match status" value="1"/>
</dbReference>
<feature type="compositionally biased region" description="Low complexity" evidence="3">
    <location>
        <begin position="657"/>
        <end position="670"/>
    </location>
</feature>
<proteinExistence type="predicted"/>
<evidence type="ECO:0000313" key="6">
    <source>
        <dbReference type="Proteomes" id="UP001558652"/>
    </source>
</evidence>
<keyword evidence="2" id="KW-0520">NAD</keyword>
<dbReference type="GO" id="GO:0016491">
    <property type="term" value="F:oxidoreductase activity"/>
    <property type="evidence" value="ECO:0007669"/>
    <property type="project" value="UniProtKB-KW"/>
</dbReference>
<feature type="compositionally biased region" description="Pro residues" evidence="3">
    <location>
        <begin position="919"/>
        <end position="941"/>
    </location>
</feature>
<keyword evidence="1" id="KW-0560">Oxidoreductase</keyword>
<feature type="compositionally biased region" description="Polar residues" evidence="3">
    <location>
        <begin position="605"/>
        <end position="620"/>
    </location>
</feature>
<evidence type="ECO:0000256" key="3">
    <source>
        <dbReference type="SAM" id="MobiDB-lite"/>
    </source>
</evidence>
<gene>
    <name evidence="5" type="ORF">AAG570_003473</name>
</gene>
<feature type="compositionally biased region" description="Pro residues" evidence="3">
    <location>
        <begin position="576"/>
        <end position="594"/>
    </location>
</feature>
<evidence type="ECO:0000259" key="4">
    <source>
        <dbReference type="Pfam" id="PF02866"/>
    </source>
</evidence>
<dbReference type="Pfam" id="PF02866">
    <property type="entry name" value="Ldh_1_C"/>
    <property type="match status" value="1"/>
</dbReference>
<protein>
    <recommendedName>
        <fullName evidence="4">Lactate/malate dehydrogenase C-terminal domain-containing protein</fullName>
    </recommendedName>
</protein>
<feature type="compositionally biased region" description="Polar residues" evidence="3">
    <location>
        <begin position="696"/>
        <end position="706"/>
    </location>
</feature>
<dbReference type="SUPFAM" id="SSF56327">
    <property type="entry name" value="LDH C-terminal domain-like"/>
    <property type="match status" value="1"/>
</dbReference>
<sequence>MLLKQCPFVCRLNIYDDCDTGVAYDVSNINTRCKIRAFKGRENLACALKNSDIVLIGNESCGPPEGLQKGIAEKILGYTHAFANYCPHAILVVAASPLNVLVPLVTKALTEQSCCNCNKIMGCTTVDILRANALLARALKMDSKCVILPVIGGASRDTRVPVFSQSQPNRKLSKRLMYKMACEIKTMDTKIYEMKNEPEAINSAFATTRFINSVIDGLQGLPNVSEITLSRSVLVPGVEYFSLPVSLGKEGINHRYGLPELTHYEQGMLQCAIQSMKEDEAKADKIIQGRQYTTPDCGSIKSPGSAIKSLLSSLRAKKSNPKQEYLLMIKKSTLQLPAPSTPSLVPKHMPQNHIVSECCPQETLPKLPCPTRSAPPVAPPGTLEKPKIPPCKFPPIAEPKTLPPCQPKCEFQCFSTPSSTSCNLLPAGEPCIPHEGPNPNRSDYLKTPHYKPTKPAPCSQSVPPPSPPCPLPQATSPPISPPCPFTIYSPPPCPPPPYPTLPPPAHIPPTNPIPTYTPSCPPPTCTTPPPHYQPPPCVTKFPSPPPSYRPPPYTVPPPQFDVPPPCSPPICITPSVLPPPPTFTPPQSSLPPTAPEESKRALPLSTPSSEPKLTHSSNAPLVQERSLRNSTPVPKEQRKCRVIESLFSETEPHPTSKVKTSKSSQSSNAKSKQDPTTINAGKKTNEINSSEDKTQPKTCCTPSSSKAKLYPKRTGETPNPPMTQSSPTKSSEHTAKESNSQTISTKESSPHDLKTSSTPPKSSPTKPNQKTTSETKSCPKDSSKEGILVTNSTIKSSEHSTDLVDKTLFFPAEKNWDVKNSIVSINKSDCNSCNTCTTGTSENNSLYVNKGNVEASTNSIPSNTPFHKKIDPALLPSNKSGIEKSNSLPEDTESKPTPTLTILKPENVQPQFLRTPSPSSCPPPCPSVPKPPPKPDLPPANRPKEPWKPAPLKCPQPCPDEKPSPPQENLQTKSHPSPKCKKNVDATQNLLSTSHSDKALKIENNKRVLEVPGTKTKLTEEPPNKVTKEGRTVFKCSEWAKLLKKHKIILSLNKEKSNNKKENVVNKTTSNKPKTQINTIHAKRDPPQTTNTNQKYNQKNITVNLPHYAPPCPREYLYGQYIEHPPEEAKVPLIEQVKEIIKDKINPKQDDKDAVSIIAPIETENAENTKVKLTIVKNKTDEDSKIEVNQNKDAYTNKDIDISDIGDIKKTLIFMAANKSPNTSKVVEDEPLGAFATTNKIVNTTIPKLITDTENCNKSNIEDKVKSEIDRQTRKNKMLVDRPPAVINKVTNLYSGNNKKHKLISQKNSSKTTSSEAKNNAPVSCKGSDNKQTFVKKSKPWKVAQKSKTDSNTTTKTNKIIKRSEYKHKDMRLDIVKPNKLKNIRTPKSYRHQDLTLDRSNKIGSDETKYIFERDSYRRCPEFNTIVQTKWRATSPSMPPALWHSLTGAKLLVEDKLINEKEKCTTVDENNKKN</sequence>
<feature type="compositionally biased region" description="Pro residues" evidence="3">
    <location>
        <begin position="462"/>
        <end position="471"/>
    </location>
</feature>
<evidence type="ECO:0000256" key="2">
    <source>
        <dbReference type="ARBA" id="ARBA00023027"/>
    </source>
</evidence>
<feature type="compositionally biased region" description="Polar residues" evidence="3">
    <location>
        <begin position="737"/>
        <end position="747"/>
    </location>
</feature>
<feature type="region of interest" description="Disordered" evidence="3">
    <location>
        <begin position="433"/>
        <end position="473"/>
    </location>
</feature>
<dbReference type="InterPro" id="IPR022383">
    <property type="entry name" value="Lactate/malate_DH_C"/>
</dbReference>
<feature type="domain" description="Lactate/malate dehydrogenase C-terminal" evidence="4">
    <location>
        <begin position="124"/>
        <end position="282"/>
    </location>
</feature>
<accession>A0ABD0YGB4</accession>
<feature type="region of interest" description="Disordered" evidence="3">
    <location>
        <begin position="1297"/>
        <end position="1331"/>
    </location>
</feature>
<dbReference type="EMBL" id="JBFDAA010000014">
    <property type="protein sequence ID" value="KAL1122067.1"/>
    <property type="molecule type" value="Genomic_DNA"/>
</dbReference>
<keyword evidence="6" id="KW-1185">Reference proteome</keyword>
<feature type="compositionally biased region" description="Low complexity" evidence="3">
    <location>
        <begin position="755"/>
        <end position="772"/>
    </location>
</feature>
<feature type="compositionally biased region" description="Pro residues" evidence="3">
    <location>
        <begin position="948"/>
        <end position="958"/>
    </location>
</feature>
<feature type="compositionally biased region" description="Polar residues" evidence="3">
    <location>
        <begin position="877"/>
        <end position="900"/>
    </location>
</feature>
<reference evidence="5 6" key="1">
    <citation type="submission" date="2024-07" db="EMBL/GenBank/DDBJ databases">
        <title>Chromosome-level genome assembly of the water stick insect Ranatra chinensis (Heteroptera: Nepidae).</title>
        <authorList>
            <person name="Liu X."/>
        </authorList>
    </citation>
    <scope>NUCLEOTIDE SEQUENCE [LARGE SCALE GENOMIC DNA]</scope>
    <source>
        <strain evidence="5">Cailab_2021Rc</strain>
        <tissue evidence="5">Muscle</tissue>
    </source>
</reference>
<feature type="compositionally biased region" description="Polar residues" evidence="3">
    <location>
        <begin position="1305"/>
        <end position="1322"/>
    </location>
</feature>